<accession>A0AAJ4XKW0</accession>
<evidence type="ECO:0000259" key="2">
    <source>
        <dbReference type="PROSITE" id="PS50994"/>
    </source>
</evidence>
<dbReference type="AlphaFoldDB" id="A0AAJ4XKW0"/>
<keyword evidence="4" id="KW-1185">Reference proteome</keyword>
<dbReference type="GO" id="GO:0005634">
    <property type="term" value="C:nucleus"/>
    <property type="evidence" value="ECO:0007669"/>
    <property type="project" value="UniProtKB-ARBA"/>
</dbReference>
<dbReference type="PROSITE" id="PS50994">
    <property type="entry name" value="INTEGRASE"/>
    <property type="match status" value="1"/>
</dbReference>
<proteinExistence type="predicted"/>
<dbReference type="GO" id="GO:0015074">
    <property type="term" value="P:DNA integration"/>
    <property type="evidence" value="ECO:0007669"/>
    <property type="project" value="InterPro"/>
</dbReference>
<dbReference type="InterPro" id="IPR036397">
    <property type="entry name" value="RNaseH_sf"/>
</dbReference>
<dbReference type="EMBL" id="OAPG01000005">
    <property type="protein sequence ID" value="SNX84010.1"/>
    <property type="molecule type" value="Genomic_DNA"/>
</dbReference>
<evidence type="ECO:0000313" key="3">
    <source>
        <dbReference type="EMBL" id="SNX84010.1"/>
    </source>
</evidence>
<dbReference type="InterPro" id="IPR012337">
    <property type="entry name" value="RNaseH-like_sf"/>
</dbReference>
<organism evidence="3 4">
    <name type="scientific">Melanopsichium pennsylvanicum</name>
    <dbReference type="NCBI Taxonomy" id="63383"/>
    <lineage>
        <taxon>Eukaryota</taxon>
        <taxon>Fungi</taxon>
        <taxon>Dikarya</taxon>
        <taxon>Basidiomycota</taxon>
        <taxon>Ustilaginomycotina</taxon>
        <taxon>Ustilaginomycetes</taxon>
        <taxon>Ustilaginales</taxon>
        <taxon>Ustilaginaceae</taxon>
        <taxon>Melanopsichium</taxon>
    </lineage>
</organism>
<name>A0AAJ4XKW0_9BASI</name>
<evidence type="ECO:0000313" key="4">
    <source>
        <dbReference type="Proteomes" id="UP001294444"/>
    </source>
</evidence>
<reference evidence="3" key="1">
    <citation type="submission" date="2023-10" db="EMBL/GenBank/DDBJ databases">
        <authorList>
            <person name="Guldener U."/>
        </authorList>
    </citation>
    <scope>NUCLEOTIDE SEQUENCE</scope>
    <source>
        <strain evidence="3">Mp4</strain>
    </source>
</reference>
<gene>
    <name evidence="3" type="ORF">MEPE_02718</name>
</gene>
<dbReference type="Proteomes" id="UP001294444">
    <property type="component" value="Unassembled WGS sequence"/>
</dbReference>
<evidence type="ECO:0000256" key="1">
    <source>
        <dbReference type="ARBA" id="ARBA00022884"/>
    </source>
</evidence>
<dbReference type="InterPro" id="IPR001584">
    <property type="entry name" value="Integrase_cat-core"/>
</dbReference>
<dbReference type="SUPFAM" id="SSF53098">
    <property type="entry name" value="Ribonuclease H-like"/>
    <property type="match status" value="1"/>
</dbReference>
<dbReference type="Gene3D" id="3.30.420.10">
    <property type="entry name" value="Ribonuclease H-like superfamily/Ribonuclease H"/>
    <property type="match status" value="1"/>
</dbReference>
<sequence>MVGLPSTIIADHFFERNNTFSDWCNERHITTYFSPPYAHQVNGLVERSHGLLWDRLRTSLADVPSNTSQSAFTSIFRHALMSLNRRPMPDLSNLSPSEILFGFVPRDQLSLHSDQAKLSSRQADDISNPDITLRLAFLADSREEALTALQAAQKGVPLANRVHHSRLRPFVTASDQLFNPIDSAEDAEDTSPLSIAVAELL</sequence>
<comment type="caution">
    <text evidence="3">The sequence shown here is derived from an EMBL/GenBank/DDBJ whole genome shotgun (WGS) entry which is preliminary data.</text>
</comment>
<feature type="domain" description="Integrase catalytic" evidence="2">
    <location>
        <begin position="1"/>
        <end position="104"/>
    </location>
</feature>
<protein>
    <recommendedName>
        <fullName evidence="2">Integrase catalytic domain-containing protein</fullName>
    </recommendedName>
</protein>
<dbReference type="GO" id="GO:0003723">
    <property type="term" value="F:RNA binding"/>
    <property type="evidence" value="ECO:0007669"/>
    <property type="project" value="UniProtKB-KW"/>
</dbReference>
<keyword evidence="1" id="KW-0694">RNA-binding</keyword>